<proteinExistence type="predicted"/>
<dbReference type="EMBL" id="JX975216">
    <property type="protein sequence ID" value="AFX92918.1"/>
    <property type="molecule type" value="Genomic_DNA"/>
</dbReference>
<protein>
    <submittedName>
        <fullName evidence="1">Uncharacterized protein</fullName>
    </submittedName>
</protein>
<name>K7YWY0_9VIRU</name>
<accession>K7YWY0</accession>
<gene>
    <name evidence="1" type="ORF">CE11_00892</name>
</gene>
<evidence type="ECO:0000313" key="1">
    <source>
        <dbReference type="EMBL" id="AFX92918.1"/>
    </source>
</evidence>
<evidence type="ECO:0000313" key="2">
    <source>
        <dbReference type="Proteomes" id="UP000241137"/>
    </source>
</evidence>
<sequence length="48" mass="5871">MHFSIKIIVSQTLLNVKLYSYYLIYNYLKNNNTIHMDTINNFLCNYDY</sequence>
<organism evidence="1 2">
    <name type="scientific">Megavirus courdo11</name>
    <dbReference type="NCBI Taxonomy" id="1128140"/>
    <lineage>
        <taxon>Viruses</taxon>
        <taxon>Varidnaviria</taxon>
        <taxon>Bamfordvirae</taxon>
        <taxon>Nucleocytoviricota</taxon>
        <taxon>Megaviricetes</taxon>
        <taxon>Imitervirales</taxon>
        <taxon>Mimiviridae</taxon>
        <taxon>Megamimivirinae</taxon>
        <taxon>Megavirus</taxon>
        <taxon>Megavirus chilense</taxon>
    </lineage>
</organism>
<dbReference type="Proteomes" id="UP000241137">
    <property type="component" value="Segment"/>
</dbReference>
<reference evidence="1 2" key="1">
    <citation type="journal article" date="2014" name="Virus Genes">
        <title>Complete genome sequence of Courdo11 virus, a member of the family Mimiviridae.</title>
        <authorList>
            <person name="Yoosuf N."/>
            <person name="Pagnier I."/>
            <person name="Fournous G."/>
            <person name="Robert C."/>
            <person name="La Scola B."/>
            <person name="Raoult D."/>
            <person name="Colson P."/>
        </authorList>
    </citation>
    <scope>NUCLEOTIDE SEQUENCE [LARGE SCALE GENOMIC DNA]</scope>
</reference>